<dbReference type="SMART" id="SM00066">
    <property type="entry name" value="GAL4"/>
    <property type="match status" value="1"/>
</dbReference>
<feature type="domain" description="Zn(2)-C6 fungal-type" evidence="7">
    <location>
        <begin position="63"/>
        <end position="93"/>
    </location>
</feature>
<dbReference type="GO" id="GO:0008270">
    <property type="term" value="F:zinc ion binding"/>
    <property type="evidence" value="ECO:0007669"/>
    <property type="project" value="UniProtKB-KW"/>
</dbReference>
<keyword evidence="5" id="KW-0539">Nucleus</keyword>
<dbReference type="RefSeq" id="XP_024404695.1">
    <property type="nucleotide sequence ID" value="XM_024550550.1"/>
</dbReference>
<evidence type="ECO:0000256" key="5">
    <source>
        <dbReference type="ARBA" id="ARBA00023242"/>
    </source>
</evidence>
<protein>
    <recommendedName>
        <fullName evidence="11">Zn(2)-C6 fungal-type domain-containing protein</fullName>
    </recommendedName>
</protein>
<keyword evidence="10" id="KW-1185">Reference proteome</keyword>
<dbReference type="InterPro" id="IPR001138">
    <property type="entry name" value="Zn2Cys6_DnaBD"/>
</dbReference>
<evidence type="ECO:0000256" key="4">
    <source>
        <dbReference type="ARBA" id="ARBA00023163"/>
    </source>
</evidence>
<evidence type="ECO:0000256" key="3">
    <source>
        <dbReference type="ARBA" id="ARBA00023015"/>
    </source>
</evidence>
<dbReference type="Pfam" id="PF04082">
    <property type="entry name" value="Fungal_trans"/>
    <property type="match status" value="1"/>
</dbReference>
<dbReference type="InterPro" id="IPR013087">
    <property type="entry name" value="Znf_C2H2_type"/>
</dbReference>
<dbReference type="AlphaFoldDB" id="A0A2P4ZBJ9"/>
<evidence type="ECO:0000256" key="1">
    <source>
        <dbReference type="ARBA" id="ARBA00022723"/>
    </source>
</evidence>
<dbReference type="PROSITE" id="PS50157">
    <property type="entry name" value="ZINC_FINGER_C2H2_2"/>
    <property type="match status" value="1"/>
</dbReference>
<sequence>MAPVILGLSHKLLYPLAIFCNKLISFSRAMNLCRICDREFRRKDSLTRHMKMHERGPKVRRKSCNRCQRSKIKCSGDHPQCLACSQREVLCAYPLSSTGCDQKRQCDSLTKPAHRSTPGVTAPYIFSHQTECSISLETVEANGRGSQLFSSETDIQSSASFTPFPVPTFGPLITEKAGEIFPHNNSIPHWEAANIDWMLRDAGDRVDFSTLGFSADLIPVDPTSHLLWSTYQNPFNVAQEPASKYKESAIQQEGWLLDPPELAEQSLDVPELGEHRVDQSMTGSYTQLRDLTDDDRDRIQQTAKACLEEPIWAPISFAAFPSKEKLDHCIDLFFVNFQPVLSFIHKPTFDPTVAPVTLILAIASIGARFTNLSGAASFANVIAKLNRRLLLSTGERDPRIACSEPFMAAQLLQGIYGYCSGDRVLFNYSETLRWSLIQTGKQVGLFHDTPRRTPSTRTESVEAQWSSWIAFEKRKRLGWAIHEFDALASVLHNQRPAFSTPDLTLALPSDADSWEAPSAHAWMALHPWKNEADPVGFRLAARSCFDATLIDKIQLTDTQHIHIIMITLARFVWSLKELQVSPLMDVVPDYMPVPDHKATLTDKMGDFLVSPHDLKYSMATDDRTLRHVTQRALIIHMAYLYGASDLMDWLPALLRSAGFNKPARERMIKWGEEDPARVRKVIYHSSQILGICRDFPFNTPYESFYAFYAGAVLWCAATLLASPLRDSICSGKDEKSDSEINRVILLLDRPPVNDAANWTAGILKWVREGGRYIQLGMYGVPMLGSPESRVQVVQETVRVLQNMRVWDISRAFASTLRRLVRAVEVTHR</sequence>
<dbReference type="GO" id="GO:0003677">
    <property type="term" value="F:DNA binding"/>
    <property type="evidence" value="ECO:0007669"/>
    <property type="project" value="InterPro"/>
</dbReference>
<accession>A0A2P4ZBJ9</accession>
<dbReference type="CDD" id="cd12148">
    <property type="entry name" value="fungal_TF_MHR"/>
    <property type="match status" value="1"/>
</dbReference>
<dbReference type="GO" id="GO:0006351">
    <property type="term" value="P:DNA-templated transcription"/>
    <property type="evidence" value="ECO:0007669"/>
    <property type="project" value="InterPro"/>
</dbReference>
<evidence type="ECO:0000256" key="2">
    <source>
        <dbReference type="ARBA" id="ARBA00022833"/>
    </source>
</evidence>
<comment type="caution">
    <text evidence="9">The sequence shown here is derived from an EMBL/GenBank/DDBJ whole genome shotgun (WGS) entry which is preliminary data.</text>
</comment>
<feature type="domain" description="C2H2-type" evidence="8">
    <location>
        <begin position="31"/>
        <end position="53"/>
    </location>
</feature>
<dbReference type="InterPro" id="IPR007219">
    <property type="entry name" value="XnlR_reg_dom"/>
</dbReference>
<evidence type="ECO:0000313" key="10">
    <source>
        <dbReference type="Proteomes" id="UP000054821"/>
    </source>
</evidence>
<dbReference type="SMART" id="SM00355">
    <property type="entry name" value="ZnF_C2H2"/>
    <property type="match status" value="1"/>
</dbReference>
<gene>
    <name evidence="9" type="ORF">TGAM01_v209416</name>
</gene>
<organism evidence="9 10">
    <name type="scientific">Trichoderma gamsii</name>
    <dbReference type="NCBI Taxonomy" id="398673"/>
    <lineage>
        <taxon>Eukaryota</taxon>
        <taxon>Fungi</taxon>
        <taxon>Dikarya</taxon>
        <taxon>Ascomycota</taxon>
        <taxon>Pezizomycotina</taxon>
        <taxon>Sordariomycetes</taxon>
        <taxon>Hypocreomycetidae</taxon>
        <taxon>Hypocreales</taxon>
        <taxon>Hypocreaceae</taxon>
        <taxon>Trichoderma</taxon>
    </lineage>
</organism>
<keyword evidence="3" id="KW-0805">Transcription regulation</keyword>
<keyword evidence="2" id="KW-0862">Zinc</keyword>
<name>A0A2P4ZBJ9_9HYPO</name>
<evidence type="ECO:0000256" key="6">
    <source>
        <dbReference type="PROSITE-ProRule" id="PRU00042"/>
    </source>
</evidence>
<dbReference type="EMBL" id="JPDN02000046">
    <property type="protein sequence ID" value="PON21678.1"/>
    <property type="molecule type" value="Genomic_DNA"/>
</dbReference>
<dbReference type="PROSITE" id="PS50048">
    <property type="entry name" value="ZN2_CY6_FUNGAL_2"/>
    <property type="match status" value="1"/>
</dbReference>
<dbReference type="Pfam" id="PF00172">
    <property type="entry name" value="Zn_clus"/>
    <property type="match status" value="1"/>
</dbReference>
<dbReference type="InterPro" id="IPR036864">
    <property type="entry name" value="Zn2-C6_fun-type_DNA-bd_sf"/>
</dbReference>
<dbReference type="Gene3D" id="4.10.240.10">
    <property type="entry name" value="Zn(2)-C6 fungal-type DNA-binding domain"/>
    <property type="match status" value="1"/>
</dbReference>
<keyword evidence="4" id="KW-0804">Transcription</keyword>
<evidence type="ECO:0000259" key="7">
    <source>
        <dbReference type="PROSITE" id="PS50048"/>
    </source>
</evidence>
<dbReference type="SUPFAM" id="SSF57667">
    <property type="entry name" value="beta-beta-alpha zinc fingers"/>
    <property type="match status" value="1"/>
</dbReference>
<reference evidence="9 10" key="1">
    <citation type="journal article" date="2016" name="Genome Announc.">
        <title>Draft Whole-Genome Sequence of Trichoderma gamsii T6085, a Promising Biocontrol Agent of Fusarium Head Blight on Wheat.</title>
        <authorList>
            <person name="Baroncelli R."/>
            <person name="Zapparata A."/>
            <person name="Piaggeschi G."/>
            <person name="Sarrocco S."/>
            <person name="Vannacci G."/>
        </authorList>
    </citation>
    <scope>NUCLEOTIDE SEQUENCE [LARGE SCALE GENOMIC DNA]</scope>
    <source>
        <strain evidence="9 10">T6085</strain>
    </source>
</reference>
<evidence type="ECO:0008006" key="11">
    <source>
        <dbReference type="Google" id="ProtNLM"/>
    </source>
</evidence>
<dbReference type="SUPFAM" id="SSF57701">
    <property type="entry name" value="Zn2/Cys6 DNA-binding domain"/>
    <property type="match status" value="1"/>
</dbReference>
<keyword evidence="1" id="KW-0479">Metal-binding</keyword>
<dbReference type="PROSITE" id="PS00028">
    <property type="entry name" value="ZINC_FINGER_C2H2_1"/>
    <property type="match status" value="1"/>
</dbReference>
<dbReference type="Gene3D" id="3.30.160.60">
    <property type="entry name" value="Classic Zinc Finger"/>
    <property type="match status" value="1"/>
</dbReference>
<dbReference type="STRING" id="398673.A0A2P4ZBJ9"/>
<dbReference type="InterPro" id="IPR036236">
    <property type="entry name" value="Znf_C2H2_sf"/>
</dbReference>
<dbReference type="GO" id="GO:0000981">
    <property type="term" value="F:DNA-binding transcription factor activity, RNA polymerase II-specific"/>
    <property type="evidence" value="ECO:0007669"/>
    <property type="project" value="InterPro"/>
</dbReference>
<evidence type="ECO:0000259" key="8">
    <source>
        <dbReference type="PROSITE" id="PS50157"/>
    </source>
</evidence>
<dbReference type="GeneID" id="29990628"/>
<keyword evidence="6" id="KW-0863">Zinc-finger</keyword>
<proteinExistence type="predicted"/>
<evidence type="ECO:0000313" key="9">
    <source>
        <dbReference type="EMBL" id="PON21678.1"/>
    </source>
</evidence>
<dbReference type="PANTHER" id="PTHR47660">
    <property type="entry name" value="TRANSCRIPTION FACTOR WITH C2H2 AND ZN(2)-CYS(6) DNA BINDING DOMAIN (EUROFUNG)-RELATED-RELATED"/>
    <property type="match status" value="1"/>
</dbReference>
<dbReference type="Proteomes" id="UP000054821">
    <property type="component" value="Unassembled WGS sequence"/>
</dbReference>
<dbReference type="CDD" id="cd00067">
    <property type="entry name" value="GAL4"/>
    <property type="match status" value="1"/>
</dbReference>